<dbReference type="GO" id="GO:0016887">
    <property type="term" value="F:ATP hydrolysis activity"/>
    <property type="evidence" value="ECO:0007669"/>
    <property type="project" value="InterPro"/>
</dbReference>
<dbReference type="PROSITE" id="PS00211">
    <property type="entry name" value="ABC_TRANSPORTER_1"/>
    <property type="match status" value="1"/>
</dbReference>
<comment type="subcellular location">
    <subcellularLocation>
        <location evidence="1">Cell membrane</location>
        <topology evidence="1">Multi-pass membrane protein</topology>
    </subcellularLocation>
</comment>
<evidence type="ECO:0000256" key="8">
    <source>
        <dbReference type="ARBA" id="ARBA00023136"/>
    </source>
</evidence>
<dbReference type="InterPro" id="IPR017871">
    <property type="entry name" value="ABC_transporter-like_CS"/>
</dbReference>
<evidence type="ECO:0000256" key="4">
    <source>
        <dbReference type="ARBA" id="ARBA00022692"/>
    </source>
</evidence>
<feature type="transmembrane region" description="Helical" evidence="9">
    <location>
        <begin position="186"/>
        <end position="203"/>
    </location>
</feature>
<dbReference type="InterPro" id="IPR003439">
    <property type="entry name" value="ABC_transporter-like_ATP-bd"/>
</dbReference>
<dbReference type="SUPFAM" id="SSF90123">
    <property type="entry name" value="ABC transporter transmembrane region"/>
    <property type="match status" value="1"/>
</dbReference>
<evidence type="ECO:0000256" key="9">
    <source>
        <dbReference type="SAM" id="Phobius"/>
    </source>
</evidence>
<dbReference type="PANTHER" id="PTHR43394">
    <property type="entry name" value="ATP-DEPENDENT PERMEASE MDL1, MITOCHONDRIAL"/>
    <property type="match status" value="1"/>
</dbReference>
<dbReference type="Gene3D" id="1.20.1560.10">
    <property type="entry name" value="ABC transporter type 1, transmembrane domain"/>
    <property type="match status" value="1"/>
</dbReference>
<dbReference type="SUPFAM" id="SSF52540">
    <property type="entry name" value="P-loop containing nucleoside triphosphate hydrolases"/>
    <property type="match status" value="1"/>
</dbReference>
<dbReference type="GO" id="GO:0015421">
    <property type="term" value="F:ABC-type oligopeptide transporter activity"/>
    <property type="evidence" value="ECO:0007669"/>
    <property type="project" value="TreeGrafter"/>
</dbReference>
<evidence type="ECO:0000256" key="6">
    <source>
        <dbReference type="ARBA" id="ARBA00022840"/>
    </source>
</evidence>
<evidence type="ECO:0000256" key="5">
    <source>
        <dbReference type="ARBA" id="ARBA00022741"/>
    </source>
</evidence>
<dbReference type="PROSITE" id="PS50893">
    <property type="entry name" value="ABC_TRANSPORTER_2"/>
    <property type="match status" value="1"/>
</dbReference>
<evidence type="ECO:0000256" key="1">
    <source>
        <dbReference type="ARBA" id="ARBA00004651"/>
    </source>
</evidence>
<dbReference type="AlphaFoldDB" id="A0A806KGD3"/>
<dbReference type="InterPro" id="IPR039421">
    <property type="entry name" value="Type_1_exporter"/>
</dbReference>
<dbReference type="InterPro" id="IPR003593">
    <property type="entry name" value="AAA+_ATPase"/>
</dbReference>
<feature type="domain" description="ABC transmembrane type-1" evidence="11">
    <location>
        <begin position="25"/>
        <end position="327"/>
    </location>
</feature>
<dbReference type="InterPro" id="IPR011527">
    <property type="entry name" value="ABC1_TM_dom"/>
</dbReference>
<keyword evidence="7 9" id="KW-1133">Transmembrane helix</keyword>
<protein>
    <submittedName>
        <fullName evidence="12">ABC transporter, ATP-binding/permease</fullName>
    </submittedName>
</protein>
<dbReference type="GO" id="GO:0005886">
    <property type="term" value="C:plasma membrane"/>
    <property type="evidence" value="ECO:0007669"/>
    <property type="project" value="UniProtKB-SubCell"/>
</dbReference>
<dbReference type="Pfam" id="PF00005">
    <property type="entry name" value="ABC_tran"/>
    <property type="match status" value="1"/>
</dbReference>
<feature type="transmembrane region" description="Helical" evidence="9">
    <location>
        <begin position="21"/>
        <end position="40"/>
    </location>
</feature>
<feature type="transmembrane region" description="Helical" evidence="9">
    <location>
        <begin position="267"/>
        <end position="289"/>
    </location>
</feature>
<keyword evidence="8 9" id="KW-0472">Membrane</keyword>
<dbReference type="Gene3D" id="3.40.50.300">
    <property type="entry name" value="P-loop containing nucleotide triphosphate hydrolases"/>
    <property type="match status" value="1"/>
</dbReference>
<proteinExistence type="predicted"/>
<feature type="transmembrane region" description="Helical" evidence="9">
    <location>
        <begin position="163"/>
        <end position="180"/>
    </location>
</feature>
<keyword evidence="2" id="KW-0813">Transport</keyword>
<feature type="transmembrane region" description="Helical" evidence="9">
    <location>
        <begin position="80"/>
        <end position="101"/>
    </location>
</feature>
<evidence type="ECO:0000256" key="2">
    <source>
        <dbReference type="ARBA" id="ARBA00022448"/>
    </source>
</evidence>
<keyword evidence="4 9" id="KW-0812">Transmembrane</keyword>
<keyword evidence="5" id="KW-0547">Nucleotide-binding</keyword>
<keyword evidence="3" id="KW-1003">Cell membrane</keyword>
<dbReference type="InterPro" id="IPR036640">
    <property type="entry name" value="ABC1_TM_sf"/>
</dbReference>
<dbReference type="SMART" id="SM00382">
    <property type="entry name" value="AAA"/>
    <property type="match status" value="1"/>
</dbReference>
<dbReference type="PANTHER" id="PTHR43394:SF1">
    <property type="entry name" value="ATP-BINDING CASSETTE SUB-FAMILY B MEMBER 10, MITOCHONDRIAL"/>
    <property type="match status" value="1"/>
</dbReference>
<evidence type="ECO:0000256" key="3">
    <source>
        <dbReference type="ARBA" id="ARBA00022475"/>
    </source>
</evidence>
<reference evidence="12" key="1">
    <citation type="submission" date="2012-03" db="EMBL/GenBank/DDBJ databases">
        <title>Functional metagenomics reveals considerable lignocellulase gene clusters in the gut microbiome of a wood-feeding higher termite.</title>
        <authorList>
            <person name="Liu N."/>
        </authorList>
    </citation>
    <scope>NUCLEOTIDE SEQUENCE</scope>
</reference>
<dbReference type="InterPro" id="IPR027417">
    <property type="entry name" value="P-loop_NTPase"/>
</dbReference>
<feature type="domain" description="ABC transporter" evidence="10">
    <location>
        <begin position="359"/>
        <end position="595"/>
    </location>
</feature>
<dbReference type="EMBL" id="JQ844180">
    <property type="protein sequence ID" value="AGS52043.1"/>
    <property type="molecule type" value="Genomic_DNA"/>
</dbReference>
<evidence type="ECO:0000313" key="12">
    <source>
        <dbReference type="EMBL" id="AGS52043.1"/>
    </source>
</evidence>
<evidence type="ECO:0000256" key="7">
    <source>
        <dbReference type="ARBA" id="ARBA00022989"/>
    </source>
</evidence>
<sequence>MILPWKKGRIALVAAAGEGRRFRFFLCCAATLGTVAFSLLNPQIIRYTIDSVIGTEPLNASEFVSGLINSIGGIDLLRQNIWICAIVIILMALIAELCNLVRNYTGIEIGETVSWKLRNTLYSHIQKLPWEWHVKCQTGDIIQRCTTDVDNIRNFIQNNLSELLRTICVFLIAVAMMFSMDIYMSLIALILVPVILIFSILYFRRVSRNFLRADTAEGVMQAAAQENYTGVRVVRAFGREAYEVEKFSEKTQSYANIWNDIGKMLGLFWGAGDLLSGLQLAIIIAAGIWRCVQGDLTPGTFLAFYAYCNWMIWPVRQLGRILSDLSKTKVATDRVREILAAEPETDSPDVLCPQIKGEICFDKVNFTYGDSEPVLHDISFTLKPGQTLAILGATGSGKSSLVHLLIRLYDLRDGDGVIRVDGIDIRRISRQHLRRNIGLCLQEPFLFSKTIRENISAAFGRIETEELHSAAAVAMVHETITSFADGYDTIIGERGVTLSGGQKQRVAIARMLAGNAPVMIFDDSLSAVDTETDARIRAALRQRVKDAAVIIISHRISSLMQADKILVLKGGTVEDIGSHKELMKKDGTYRRIFDLQAADIENVNEEK</sequence>
<name>A0A806KGD3_9BACT</name>
<organism evidence="12">
    <name type="scientific">uncultured bacterium contig00008</name>
    <dbReference type="NCBI Taxonomy" id="1181500"/>
    <lineage>
        <taxon>Bacteria</taxon>
        <taxon>environmental samples</taxon>
    </lineage>
</organism>
<keyword evidence="6 12" id="KW-0067">ATP-binding</keyword>
<dbReference type="PROSITE" id="PS50929">
    <property type="entry name" value="ABC_TM1F"/>
    <property type="match status" value="1"/>
</dbReference>
<dbReference type="Pfam" id="PF00664">
    <property type="entry name" value="ABC_membrane"/>
    <property type="match status" value="1"/>
</dbReference>
<accession>A0A806KGD3</accession>
<dbReference type="CDD" id="cd18542">
    <property type="entry name" value="ABC_6TM_YknU_like"/>
    <property type="match status" value="1"/>
</dbReference>
<dbReference type="GO" id="GO:0005524">
    <property type="term" value="F:ATP binding"/>
    <property type="evidence" value="ECO:0007669"/>
    <property type="project" value="UniProtKB-KW"/>
</dbReference>
<dbReference type="FunFam" id="3.40.50.300:FF:000221">
    <property type="entry name" value="Multidrug ABC transporter ATP-binding protein"/>
    <property type="match status" value="1"/>
</dbReference>
<evidence type="ECO:0000259" key="11">
    <source>
        <dbReference type="PROSITE" id="PS50929"/>
    </source>
</evidence>
<evidence type="ECO:0000259" key="10">
    <source>
        <dbReference type="PROSITE" id="PS50893"/>
    </source>
</evidence>